<dbReference type="NCBIfam" id="TIGR03919">
    <property type="entry name" value="T7SS_EccB"/>
    <property type="match status" value="1"/>
</dbReference>
<dbReference type="GO" id="GO:0005576">
    <property type="term" value="C:extracellular region"/>
    <property type="evidence" value="ECO:0007669"/>
    <property type="project" value="TreeGrafter"/>
</dbReference>
<accession>A0A0Q0U5U7</accession>
<dbReference type="Gene3D" id="3.30.2390.20">
    <property type="entry name" value="Type VII secretion system EccB, repeat 1 domain"/>
    <property type="match status" value="1"/>
</dbReference>
<dbReference type="AlphaFoldDB" id="A0A0Q0U5U7"/>
<dbReference type="PANTHER" id="PTHR40765:SF2">
    <property type="entry name" value="ESX-2 SECRETION SYSTEM ATPASE ECCB2"/>
    <property type="match status" value="1"/>
</dbReference>
<gene>
    <name evidence="2" type="primary">eccB1</name>
    <name evidence="2" type="ORF">Clow_00476</name>
</gene>
<dbReference type="OrthoDB" id="3847604at2"/>
<dbReference type="PATRIC" id="fig|1544413.3.peg.480"/>
<dbReference type="EMBL" id="LKEV01000001">
    <property type="protein sequence ID" value="KQB87417.1"/>
    <property type="molecule type" value="Genomic_DNA"/>
</dbReference>
<evidence type="ECO:0000256" key="1">
    <source>
        <dbReference type="SAM" id="Phobius"/>
    </source>
</evidence>
<dbReference type="Pfam" id="PF05108">
    <property type="entry name" value="T7SS_ESX1_EccB"/>
    <property type="match status" value="1"/>
</dbReference>
<name>A0A0Q0U5U7_9CORY</name>
<dbReference type="InterPro" id="IPR044857">
    <property type="entry name" value="T7SS_EccB_R1"/>
</dbReference>
<dbReference type="RefSeq" id="WP_055175652.1">
    <property type="nucleotide sequence ID" value="NZ_JAUSQY010000001.1"/>
</dbReference>
<dbReference type="STRING" id="1544413.Clow_00476"/>
<keyword evidence="1" id="KW-0812">Transmembrane</keyword>
<keyword evidence="1" id="KW-1133">Transmembrane helix</keyword>
<dbReference type="Proteomes" id="UP000050488">
    <property type="component" value="Unassembled WGS sequence"/>
</dbReference>
<organism evidence="2 3">
    <name type="scientific">Corynebacterium lowii</name>
    <dbReference type="NCBI Taxonomy" id="1544413"/>
    <lineage>
        <taxon>Bacteria</taxon>
        <taxon>Bacillati</taxon>
        <taxon>Actinomycetota</taxon>
        <taxon>Actinomycetes</taxon>
        <taxon>Mycobacteriales</taxon>
        <taxon>Corynebacteriaceae</taxon>
        <taxon>Corynebacterium</taxon>
    </lineage>
</organism>
<dbReference type="InterPro" id="IPR007795">
    <property type="entry name" value="T7SS_EccB"/>
</dbReference>
<evidence type="ECO:0000313" key="2">
    <source>
        <dbReference type="EMBL" id="KQB87417.1"/>
    </source>
</evidence>
<feature type="transmembrane region" description="Helical" evidence="1">
    <location>
        <begin position="48"/>
        <end position="69"/>
    </location>
</feature>
<protein>
    <submittedName>
        <fullName evidence="2">ESX-1 secretion system protein eccB1</fullName>
    </submittedName>
</protein>
<keyword evidence="1" id="KW-0472">Membrane</keyword>
<comment type="caution">
    <text evidence="2">The sequence shown here is derived from an EMBL/GenBank/DDBJ whole genome shotgun (WGS) entry which is preliminary data.</text>
</comment>
<sequence>MPHNRALFPPTSHAQVSGHRFLMRRMHHGLVLGDIRMIHDPLATRQRAATFGLVITVLLLMGSGLLAVMDPKPMPGEDTPILRAASGALYVRVGEDVHPVLNLSSARLIVGQPAEPADISDEALAELRHGRPVGIADAPGFLAAENPAEEERTWAVCTMGDQITVSVGTPPLALGEGEAVLLRDTTSPEPADYLATSRGRALLPSAGTPEGVVVRRRLGIEPHSPVWTPPAPVIAAITRQPDIAFPARLPEVVHTEEGAWISQAEGAREISELQAEMLSDMGAASRRASRAEIAARPQLTERLMLPEEKVRVLDPGDTDLCVFGEEGQVGRAPHLMRPVPLPETHQYRGELGIQEGAGERLSVADSFVTHLPGAIAVDTGFGYHVVTAHGVRHSVAQREGLEAMGFAEAIPGWWPALALLPEGSPLNAEEALRGN</sequence>
<dbReference type="PANTHER" id="PTHR40765">
    <property type="entry name" value="ESX-2 SECRETION SYSTEM ATPASE ECCB2"/>
    <property type="match status" value="1"/>
</dbReference>
<reference evidence="2 3" key="1">
    <citation type="submission" date="2015-10" db="EMBL/GenBank/DDBJ databases">
        <title>Corynebacteirum lowii and Corynebacterium oculi species nova, derived from human clinical disease and and emended description of Corynebacterium mastiditis.</title>
        <authorList>
            <person name="Bernard K."/>
            <person name="Pacheco A.L."/>
            <person name="Mcdougall C."/>
            <person name="Burtx T."/>
            <person name="Weibe D."/>
            <person name="Tyler S."/>
            <person name="Olson A.B."/>
            <person name="Cnockaert M."/>
            <person name="Eguchi H."/>
            <person name="Kuwahara T."/>
            <person name="Nakayama-Imaohji H."/>
            <person name="Boudewijins M."/>
            <person name="Van Hoecke F."/>
            <person name="Bernier A.-M."/>
            <person name="Vandamme P."/>
        </authorList>
    </citation>
    <scope>NUCLEOTIDE SEQUENCE [LARGE SCALE GENOMIC DNA]</scope>
    <source>
        <strain evidence="2 3">NML 130206</strain>
    </source>
</reference>
<evidence type="ECO:0000313" key="3">
    <source>
        <dbReference type="Proteomes" id="UP000050488"/>
    </source>
</evidence>
<proteinExistence type="predicted"/>
<keyword evidence="3" id="KW-1185">Reference proteome</keyword>